<organism evidence="1">
    <name type="scientific">uncultured Chloroflexia bacterium</name>
    <dbReference type="NCBI Taxonomy" id="1672391"/>
    <lineage>
        <taxon>Bacteria</taxon>
        <taxon>Bacillati</taxon>
        <taxon>Chloroflexota</taxon>
        <taxon>Chloroflexia</taxon>
        <taxon>environmental samples</taxon>
    </lineage>
</organism>
<dbReference type="EMBL" id="CADCTK010000720">
    <property type="protein sequence ID" value="CAA9276648.1"/>
    <property type="molecule type" value="Genomic_DNA"/>
</dbReference>
<accession>A0A6J4JCK9</accession>
<gene>
    <name evidence="1" type="ORF">AVDCRST_MAG26-3100</name>
</gene>
<evidence type="ECO:0000313" key="1">
    <source>
        <dbReference type="EMBL" id="CAA9276648.1"/>
    </source>
</evidence>
<reference evidence="1" key="1">
    <citation type="submission" date="2020-02" db="EMBL/GenBank/DDBJ databases">
        <authorList>
            <person name="Meier V. D."/>
        </authorList>
    </citation>
    <scope>NUCLEOTIDE SEQUENCE</scope>
    <source>
        <strain evidence="1">AVDCRST_MAG26</strain>
    </source>
</reference>
<dbReference type="AlphaFoldDB" id="A0A6J4JCK9"/>
<name>A0A6J4JCK9_9CHLR</name>
<proteinExistence type="predicted"/>
<sequence length="93" mass="10681">MKLSDARIERIATQIVDMLAERDDVRLQADDAGLLEGVATIMTDELGAEERIDAEAREILEQYRNDIAAGRLDYYELFRKVKSRLVNERKVVL</sequence>
<evidence type="ECO:0008006" key="2">
    <source>
        <dbReference type="Google" id="ProtNLM"/>
    </source>
</evidence>
<dbReference type="Pfam" id="PF04368">
    <property type="entry name" value="DUF507"/>
    <property type="match status" value="1"/>
</dbReference>
<dbReference type="InterPro" id="IPR007463">
    <property type="entry name" value="DUF507"/>
</dbReference>
<protein>
    <recommendedName>
        <fullName evidence="2">DUF507 domain-containing protein</fullName>
    </recommendedName>
</protein>